<evidence type="ECO:0000313" key="3">
    <source>
        <dbReference type="Proteomes" id="UP001162029"/>
    </source>
</evidence>
<accession>A0AAV0U1L9</accession>
<comment type="caution">
    <text evidence="2">The sequence shown here is derived from an EMBL/GenBank/DDBJ whole genome shotgun (WGS) entry which is preliminary data.</text>
</comment>
<sequence>MRRRSSVHYDGAFVHMIFTYLQAILTSYITYQENDKNHEKHIVKEKVQSAASLLCEIPFQKGPKSFEQDLKYPIPDQKSPWVAIHGTKSAIITNKRTQVETVDVFDPEETRNKDQKMIHMTPKVLAIAFSACKAFVAIADAEKLFENNKDISSEVLKNIRSERASVDRLRENALSCVLVHRFQSEQYVIIGNHATFISVWETVVGSRKDRPGINQLSMCDSRLAPVDAMAFDGNYRLLVLLSKGKLS</sequence>
<protein>
    <submittedName>
        <fullName evidence="2">Uncharacterized protein</fullName>
    </submittedName>
</protein>
<feature type="transmembrane region" description="Helical" evidence="1">
    <location>
        <begin position="12"/>
        <end position="31"/>
    </location>
</feature>
<keyword evidence="1" id="KW-0812">Transmembrane</keyword>
<keyword evidence="1" id="KW-0472">Membrane</keyword>
<dbReference type="EMBL" id="CANTFM010000777">
    <property type="protein sequence ID" value="CAI5729640.1"/>
    <property type="molecule type" value="Genomic_DNA"/>
</dbReference>
<gene>
    <name evidence="2" type="ORF">PDE001_LOCUS4301</name>
</gene>
<evidence type="ECO:0000313" key="2">
    <source>
        <dbReference type="EMBL" id="CAI5729640.1"/>
    </source>
</evidence>
<keyword evidence="1" id="KW-1133">Transmembrane helix</keyword>
<dbReference type="AlphaFoldDB" id="A0AAV0U1L9"/>
<dbReference type="Proteomes" id="UP001162029">
    <property type="component" value="Unassembled WGS sequence"/>
</dbReference>
<reference evidence="2" key="1">
    <citation type="submission" date="2022-12" db="EMBL/GenBank/DDBJ databases">
        <authorList>
            <person name="Webb A."/>
        </authorList>
    </citation>
    <scope>NUCLEOTIDE SEQUENCE</scope>
    <source>
        <strain evidence="2">Pd1</strain>
    </source>
</reference>
<evidence type="ECO:0000256" key="1">
    <source>
        <dbReference type="SAM" id="Phobius"/>
    </source>
</evidence>
<proteinExistence type="predicted"/>
<name>A0AAV0U1L9_9STRA</name>
<organism evidence="2 3">
    <name type="scientific">Peronospora destructor</name>
    <dbReference type="NCBI Taxonomy" id="86335"/>
    <lineage>
        <taxon>Eukaryota</taxon>
        <taxon>Sar</taxon>
        <taxon>Stramenopiles</taxon>
        <taxon>Oomycota</taxon>
        <taxon>Peronosporomycetes</taxon>
        <taxon>Peronosporales</taxon>
        <taxon>Peronosporaceae</taxon>
        <taxon>Peronospora</taxon>
    </lineage>
</organism>
<keyword evidence="3" id="KW-1185">Reference proteome</keyword>